<feature type="domain" description="Glucose-methanol-choline oxidoreductase C-terminal" evidence="15">
    <location>
        <begin position="555"/>
        <end position="598"/>
    </location>
</feature>
<dbReference type="GO" id="GO:0050660">
    <property type="term" value="F:flavin adenine dinucleotide binding"/>
    <property type="evidence" value="ECO:0007669"/>
    <property type="project" value="InterPro"/>
</dbReference>
<dbReference type="InterPro" id="IPR012814">
    <property type="entry name" value="P2OX"/>
</dbReference>
<dbReference type="AlphaFoldDB" id="A0A166BZ74"/>
<evidence type="ECO:0000256" key="1">
    <source>
        <dbReference type="ARBA" id="ARBA00000827"/>
    </source>
</evidence>
<dbReference type="InterPro" id="IPR007867">
    <property type="entry name" value="GMC_OxRtase_C"/>
</dbReference>
<proteinExistence type="inferred from homology"/>
<evidence type="ECO:0000256" key="10">
    <source>
        <dbReference type="ARBA" id="ARBA00030508"/>
    </source>
</evidence>
<dbReference type="Gene3D" id="3.50.50.60">
    <property type="entry name" value="FAD/NAD(P)-binding domain"/>
    <property type="match status" value="2"/>
</dbReference>
<comment type="subunit">
    <text evidence="4">Homotetramer.</text>
</comment>
<organism evidence="16 17">
    <name type="scientific">Sistotremastrum suecicum HHB10207 ss-3</name>
    <dbReference type="NCBI Taxonomy" id="1314776"/>
    <lineage>
        <taxon>Eukaryota</taxon>
        <taxon>Fungi</taxon>
        <taxon>Dikarya</taxon>
        <taxon>Basidiomycota</taxon>
        <taxon>Agaricomycotina</taxon>
        <taxon>Agaricomycetes</taxon>
        <taxon>Sistotremastrales</taxon>
        <taxon>Sistotremastraceae</taxon>
        <taxon>Sistotremastrum</taxon>
    </lineage>
</organism>
<dbReference type="EC" id="1.1.3.10" evidence="5"/>
<feature type="region of interest" description="Disordered" evidence="13">
    <location>
        <begin position="407"/>
        <end position="428"/>
    </location>
</feature>
<evidence type="ECO:0000256" key="7">
    <source>
        <dbReference type="ARBA" id="ARBA00022630"/>
    </source>
</evidence>
<dbReference type="PANTHER" id="PTHR42784">
    <property type="entry name" value="PYRANOSE 2-OXIDASE"/>
    <property type="match status" value="1"/>
</dbReference>
<keyword evidence="7" id="KW-0285">Flavoprotein</keyword>
<dbReference type="SUPFAM" id="SSF54373">
    <property type="entry name" value="FAD-linked reductases, C-terminal domain"/>
    <property type="match status" value="1"/>
</dbReference>
<evidence type="ECO:0000256" key="8">
    <source>
        <dbReference type="ARBA" id="ARBA00022827"/>
    </source>
</evidence>
<protein>
    <recommendedName>
        <fullName evidence="6">Pyranose 2-oxidase</fullName>
        <ecNumber evidence="5">1.1.3.10</ecNumber>
    </recommendedName>
    <alternativeName>
        <fullName evidence="11">FAD-oxidoreductase</fullName>
    </alternativeName>
    <alternativeName>
        <fullName evidence="10">Glucose 2-oxidase</fullName>
    </alternativeName>
    <alternativeName>
        <fullName evidence="12">Pyranose:oxygen 2-oxidoreductase</fullName>
    </alternativeName>
</protein>
<dbReference type="InterPro" id="IPR051473">
    <property type="entry name" value="P2Ox-like"/>
</dbReference>
<dbReference type="Pfam" id="PF05199">
    <property type="entry name" value="GMC_oxred_C"/>
    <property type="match status" value="1"/>
</dbReference>
<keyword evidence="9" id="KW-0560">Oxidoreductase</keyword>
<evidence type="ECO:0000256" key="9">
    <source>
        <dbReference type="ARBA" id="ARBA00023002"/>
    </source>
</evidence>
<gene>
    <name evidence="16" type="ORF">SISSUDRAFT_1023571</name>
</gene>
<evidence type="ECO:0000256" key="6">
    <source>
        <dbReference type="ARBA" id="ARBA00016408"/>
    </source>
</evidence>
<evidence type="ECO:0000313" key="16">
    <source>
        <dbReference type="EMBL" id="KZT36902.1"/>
    </source>
</evidence>
<dbReference type="OrthoDB" id="269227at2759"/>
<dbReference type="PANTHER" id="PTHR42784:SF1">
    <property type="entry name" value="PYRANOSE 2-OXIDASE"/>
    <property type="match status" value="1"/>
</dbReference>
<evidence type="ECO:0000256" key="4">
    <source>
        <dbReference type="ARBA" id="ARBA00011881"/>
    </source>
</evidence>
<dbReference type="Pfam" id="PF00732">
    <property type="entry name" value="GMC_oxred_N"/>
    <property type="match status" value="1"/>
</dbReference>
<keyword evidence="17" id="KW-1185">Reference proteome</keyword>
<dbReference type="STRING" id="1314776.A0A166BZ74"/>
<name>A0A166BZ74_9AGAM</name>
<keyword evidence="8" id="KW-0274">FAD</keyword>
<reference evidence="16 17" key="1">
    <citation type="journal article" date="2016" name="Mol. Biol. Evol.">
        <title>Comparative Genomics of Early-Diverging Mushroom-Forming Fungi Provides Insights into the Origins of Lignocellulose Decay Capabilities.</title>
        <authorList>
            <person name="Nagy L.G."/>
            <person name="Riley R."/>
            <person name="Tritt A."/>
            <person name="Adam C."/>
            <person name="Daum C."/>
            <person name="Floudas D."/>
            <person name="Sun H."/>
            <person name="Yadav J.S."/>
            <person name="Pangilinan J."/>
            <person name="Larsson K.H."/>
            <person name="Matsuura K."/>
            <person name="Barry K."/>
            <person name="Labutti K."/>
            <person name="Kuo R."/>
            <person name="Ohm R.A."/>
            <person name="Bhattacharya S.S."/>
            <person name="Shirouzu T."/>
            <person name="Yoshinaga Y."/>
            <person name="Martin F.M."/>
            <person name="Grigoriev I.V."/>
            <person name="Hibbett D.S."/>
        </authorList>
    </citation>
    <scope>NUCLEOTIDE SEQUENCE [LARGE SCALE GENOMIC DNA]</scope>
    <source>
        <strain evidence="16 17">HHB10207 ss-3</strain>
    </source>
</reference>
<comment type="similarity">
    <text evidence="3">Belongs to the GMC oxidoreductase family.</text>
</comment>
<evidence type="ECO:0000256" key="3">
    <source>
        <dbReference type="ARBA" id="ARBA00010790"/>
    </source>
</evidence>
<sequence>MDHSAEYTKAKALPQLSTTLTPDVFIAGSGPIGATFAAELHRINPKLKILMTDIGGLDTAVPGSHKKNSIDFQKDIDRFVHIIQGDLSTVSVPVTNVPVTNADPEVFLPWYEDIKVKIGTDPNGRASKWFVRNNQNPEQKPEFNLGAEAVTRCVGGMSTHWTCACPELHPELERPRLEADDDKNNAEWTKLYKRAKELIGVGDTQFSESIRHQLVLDTLIKEFPAVGQIPPREFKALPLACERDTDDPRYVTWHSAHTILKTLGAALKVDEEEVVRAGDFFELYPNTRCTRVWQLPNKGEIDFVECTRLRLGKVDTNVQVKAKVYIIAAGAVGTPQILANSFFAKEQELPALGKYITEQTMAFCQIMLYRDLIAGVREKPKPEWQKRVEDHIRDFPLDPIAMPFDEPEPQVTSPISKEHPWHTQASYSNQNSRRIHRDAFSYGKVGATIDSRVVVDLRFFGRNDPVETNTLTFSNIHRDGYDMPQPTFHFQMTAHSRKESGLMMADMTNVATKLGGYLPGSEPQFLEPGLALHLAGTFRAFQPGTKANPPNPSDNAKDFSVVNENSQVHGFTNLFLGGNGIIPTAFAANPTLTSMCYAIRASTVIAEKAK</sequence>
<comment type="cofactor">
    <cofactor evidence="2">
        <name>FAD</name>
        <dbReference type="ChEBI" id="CHEBI:57692"/>
    </cofactor>
</comment>
<comment type="catalytic activity">
    <reaction evidence="1">
        <text>D-glucose + O2 = 2-dehydro-D-glucose + H2O2</text>
        <dbReference type="Rhea" id="RHEA:10552"/>
        <dbReference type="ChEBI" id="CHEBI:4167"/>
        <dbReference type="ChEBI" id="CHEBI:15379"/>
        <dbReference type="ChEBI" id="CHEBI:16240"/>
        <dbReference type="ChEBI" id="CHEBI:16609"/>
        <dbReference type="EC" id="1.1.3.10"/>
    </reaction>
</comment>
<feature type="domain" description="Glucose-methanol-choline oxidoreductase N-terminal" evidence="14">
    <location>
        <begin position="285"/>
        <end position="355"/>
    </location>
</feature>
<dbReference type="EMBL" id="KV428096">
    <property type="protein sequence ID" value="KZT36902.1"/>
    <property type="molecule type" value="Genomic_DNA"/>
</dbReference>
<evidence type="ECO:0000256" key="5">
    <source>
        <dbReference type="ARBA" id="ARBA00013082"/>
    </source>
</evidence>
<evidence type="ECO:0000256" key="12">
    <source>
        <dbReference type="ARBA" id="ARBA00031330"/>
    </source>
</evidence>
<dbReference type="InterPro" id="IPR000172">
    <property type="entry name" value="GMC_OxRdtase_N"/>
</dbReference>
<evidence type="ECO:0000256" key="2">
    <source>
        <dbReference type="ARBA" id="ARBA00001974"/>
    </source>
</evidence>
<evidence type="ECO:0000259" key="14">
    <source>
        <dbReference type="Pfam" id="PF00732"/>
    </source>
</evidence>
<evidence type="ECO:0000259" key="15">
    <source>
        <dbReference type="Pfam" id="PF05199"/>
    </source>
</evidence>
<evidence type="ECO:0000256" key="11">
    <source>
        <dbReference type="ARBA" id="ARBA00031159"/>
    </source>
</evidence>
<dbReference type="InterPro" id="IPR036188">
    <property type="entry name" value="FAD/NAD-bd_sf"/>
</dbReference>
<dbReference type="Proteomes" id="UP000076798">
    <property type="component" value="Unassembled WGS sequence"/>
</dbReference>
<dbReference type="SUPFAM" id="SSF51905">
    <property type="entry name" value="FAD/NAD(P)-binding domain"/>
    <property type="match status" value="1"/>
</dbReference>
<dbReference type="NCBIfam" id="TIGR02462">
    <property type="entry name" value="pyranose_ox"/>
    <property type="match status" value="1"/>
</dbReference>
<evidence type="ECO:0000256" key="13">
    <source>
        <dbReference type="SAM" id="MobiDB-lite"/>
    </source>
</evidence>
<accession>A0A166BZ74</accession>
<dbReference type="GO" id="GO:0050233">
    <property type="term" value="F:pyranose oxidase activity"/>
    <property type="evidence" value="ECO:0007669"/>
    <property type="project" value="UniProtKB-EC"/>
</dbReference>
<evidence type="ECO:0000313" key="17">
    <source>
        <dbReference type="Proteomes" id="UP000076798"/>
    </source>
</evidence>